<dbReference type="AlphaFoldDB" id="A0A413SW52"/>
<feature type="domain" description="PEGA" evidence="1">
    <location>
        <begin position="41"/>
        <end position="86"/>
    </location>
</feature>
<dbReference type="Proteomes" id="UP000283855">
    <property type="component" value="Unassembled WGS sequence"/>
</dbReference>
<proteinExistence type="predicted"/>
<organism evidence="2 3">
    <name type="scientific">Phocaeicola coprophilus</name>
    <dbReference type="NCBI Taxonomy" id="387090"/>
    <lineage>
        <taxon>Bacteria</taxon>
        <taxon>Pseudomonadati</taxon>
        <taxon>Bacteroidota</taxon>
        <taxon>Bacteroidia</taxon>
        <taxon>Bacteroidales</taxon>
        <taxon>Bacteroidaceae</taxon>
        <taxon>Phocaeicola</taxon>
    </lineage>
</organism>
<gene>
    <name evidence="2" type="ORF">DW921_13385</name>
</gene>
<reference evidence="2 3" key="1">
    <citation type="submission" date="2018-08" db="EMBL/GenBank/DDBJ databases">
        <title>A genome reference for cultivated species of the human gut microbiota.</title>
        <authorList>
            <person name="Zou Y."/>
            <person name="Xue W."/>
            <person name="Luo G."/>
        </authorList>
    </citation>
    <scope>NUCLEOTIDE SEQUENCE [LARGE SCALE GENOMIC DNA]</scope>
    <source>
        <strain evidence="2 3">AM42-38</strain>
    </source>
</reference>
<name>A0A413SW52_9BACT</name>
<accession>A0A413SW52</accession>
<comment type="caution">
    <text evidence="2">The sequence shown here is derived from an EMBL/GenBank/DDBJ whole genome shotgun (WGS) entry which is preliminary data.</text>
</comment>
<evidence type="ECO:0000259" key="1">
    <source>
        <dbReference type="Pfam" id="PF08308"/>
    </source>
</evidence>
<sequence length="138" mass="16083">MTVMKNHIYCKRIKAYIAVFSLSILCSSCGTLFCTKGEVPALTITSSVPNAEVYLNGRYVGQTPYSHFGETVNVKKITVKKDGYKSQSQKPRKLKGWAYVNFVPWPMWNWIWGYFLDRSKSKCWKYKSDVFHFELEEK</sequence>
<dbReference type="InterPro" id="IPR013229">
    <property type="entry name" value="PEGA"/>
</dbReference>
<protein>
    <submittedName>
        <fullName evidence="2">PEGA domain-containing protein</fullName>
    </submittedName>
</protein>
<evidence type="ECO:0000313" key="2">
    <source>
        <dbReference type="EMBL" id="RHA73342.1"/>
    </source>
</evidence>
<dbReference type="Pfam" id="PF08308">
    <property type="entry name" value="PEGA"/>
    <property type="match status" value="1"/>
</dbReference>
<evidence type="ECO:0000313" key="3">
    <source>
        <dbReference type="Proteomes" id="UP000283855"/>
    </source>
</evidence>
<dbReference type="EMBL" id="QSFT01000038">
    <property type="protein sequence ID" value="RHA73342.1"/>
    <property type="molecule type" value="Genomic_DNA"/>
</dbReference>